<dbReference type="GO" id="GO:0016787">
    <property type="term" value="F:hydrolase activity"/>
    <property type="evidence" value="ECO:0007669"/>
    <property type="project" value="UniProtKB-KW"/>
</dbReference>
<dbReference type="Gene3D" id="3.40.50.1820">
    <property type="entry name" value="alpha/beta hydrolase"/>
    <property type="match status" value="1"/>
</dbReference>
<accession>A0ABV3DXC8</accession>
<sequence length="259" mass="26923">MGKTISKDGTVIGYDRTGRGDPVILIGGALCDRQVHSGLAAFLAPHFTVFNYDRRGRGESGDAPPYAVRREIEDIAALIAEAGGSAALYGISSGGALALEATAAGLPVTRVAAYEPPYLTAAADLEANTRTTDPVPGLIREGRAEEALEHFLRATGMPREAVAEMRTTPAWPALVAVAPTLVQDFAVMGDGSVPVERFAGIRVPAMLLDGSAGMAFMHDAALAVAAAIEGARNVTLADQTHEVSVDALGPVLIEFFAEP</sequence>
<dbReference type="Pfam" id="PF12697">
    <property type="entry name" value="Abhydrolase_6"/>
    <property type="match status" value="1"/>
</dbReference>
<dbReference type="SUPFAM" id="SSF53474">
    <property type="entry name" value="alpha/beta-Hydrolases"/>
    <property type="match status" value="1"/>
</dbReference>
<dbReference type="InterPro" id="IPR029058">
    <property type="entry name" value="AB_hydrolase_fold"/>
</dbReference>
<comment type="caution">
    <text evidence="2">The sequence shown here is derived from an EMBL/GenBank/DDBJ whole genome shotgun (WGS) entry which is preliminary data.</text>
</comment>
<keyword evidence="3" id="KW-1185">Reference proteome</keyword>
<name>A0ABV3DXC8_9ACTN</name>
<evidence type="ECO:0000313" key="3">
    <source>
        <dbReference type="Proteomes" id="UP001551482"/>
    </source>
</evidence>
<reference evidence="2 3" key="1">
    <citation type="submission" date="2024-06" db="EMBL/GenBank/DDBJ databases">
        <title>The Natural Products Discovery Center: Release of the First 8490 Sequenced Strains for Exploring Actinobacteria Biosynthetic Diversity.</title>
        <authorList>
            <person name="Kalkreuter E."/>
            <person name="Kautsar S.A."/>
            <person name="Yang D."/>
            <person name="Bader C.D."/>
            <person name="Teijaro C.N."/>
            <person name="Fluegel L."/>
            <person name="Davis C.M."/>
            <person name="Simpson J.R."/>
            <person name="Lauterbach L."/>
            <person name="Steele A.D."/>
            <person name="Gui C."/>
            <person name="Meng S."/>
            <person name="Li G."/>
            <person name="Viehrig K."/>
            <person name="Ye F."/>
            <person name="Su P."/>
            <person name="Kiefer A.F."/>
            <person name="Nichols A."/>
            <person name="Cepeda A.J."/>
            <person name="Yan W."/>
            <person name="Fan B."/>
            <person name="Jiang Y."/>
            <person name="Adhikari A."/>
            <person name="Zheng C.-J."/>
            <person name="Schuster L."/>
            <person name="Cowan T.M."/>
            <person name="Smanski M.J."/>
            <person name="Chevrette M.G."/>
            <person name="De Carvalho L.P.S."/>
            <person name="Shen B."/>
        </authorList>
    </citation>
    <scope>NUCLEOTIDE SEQUENCE [LARGE SCALE GENOMIC DNA]</scope>
    <source>
        <strain evidence="2 3">NPDC048946</strain>
    </source>
</reference>
<protein>
    <submittedName>
        <fullName evidence="2">Alpha/beta hydrolase</fullName>
    </submittedName>
</protein>
<feature type="domain" description="AB hydrolase-1" evidence="1">
    <location>
        <begin position="36"/>
        <end position="241"/>
    </location>
</feature>
<dbReference type="PANTHER" id="PTHR43433:SF4">
    <property type="entry name" value="NON-HEME CHLOROPEROXIDASE-RELATED"/>
    <property type="match status" value="1"/>
</dbReference>
<dbReference type="EMBL" id="JBEZFP010000202">
    <property type="protein sequence ID" value="MEU8139809.1"/>
    <property type="molecule type" value="Genomic_DNA"/>
</dbReference>
<gene>
    <name evidence="2" type="ORF">AB0C36_40730</name>
</gene>
<organism evidence="2 3">
    <name type="scientific">Streptodolium elevatio</name>
    <dbReference type="NCBI Taxonomy" id="3157996"/>
    <lineage>
        <taxon>Bacteria</taxon>
        <taxon>Bacillati</taxon>
        <taxon>Actinomycetota</taxon>
        <taxon>Actinomycetes</taxon>
        <taxon>Kitasatosporales</taxon>
        <taxon>Streptomycetaceae</taxon>
        <taxon>Streptodolium</taxon>
    </lineage>
</organism>
<dbReference type="Proteomes" id="UP001551482">
    <property type="component" value="Unassembled WGS sequence"/>
</dbReference>
<evidence type="ECO:0000313" key="2">
    <source>
        <dbReference type="EMBL" id="MEU8139809.1"/>
    </source>
</evidence>
<keyword evidence="2" id="KW-0378">Hydrolase</keyword>
<dbReference type="InterPro" id="IPR050471">
    <property type="entry name" value="AB_hydrolase"/>
</dbReference>
<dbReference type="InterPro" id="IPR000073">
    <property type="entry name" value="AB_hydrolase_1"/>
</dbReference>
<dbReference type="PANTHER" id="PTHR43433">
    <property type="entry name" value="HYDROLASE, ALPHA/BETA FOLD FAMILY PROTEIN"/>
    <property type="match status" value="1"/>
</dbReference>
<dbReference type="RefSeq" id="WP_358364223.1">
    <property type="nucleotide sequence ID" value="NZ_JBEZFP010000202.1"/>
</dbReference>
<evidence type="ECO:0000259" key="1">
    <source>
        <dbReference type="Pfam" id="PF12697"/>
    </source>
</evidence>
<proteinExistence type="predicted"/>